<feature type="compositionally biased region" description="Polar residues" evidence="1">
    <location>
        <begin position="186"/>
        <end position="198"/>
    </location>
</feature>
<dbReference type="EMBL" id="JABWDU010000001">
    <property type="protein sequence ID" value="NVD37407.1"/>
    <property type="molecule type" value="Genomic_DNA"/>
</dbReference>
<dbReference type="AlphaFoldDB" id="A0A7Y6Q1L8"/>
<feature type="region of interest" description="Disordered" evidence="1">
    <location>
        <begin position="174"/>
        <end position="198"/>
    </location>
</feature>
<evidence type="ECO:0000313" key="3">
    <source>
        <dbReference type="EMBL" id="NVD37407.1"/>
    </source>
</evidence>
<evidence type="ECO:0000256" key="2">
    <source>
        <dbReference type="SAM" id="SignalP"/>
    </source>
</evidence>
<protein>
    <submittedName>
        <fullName evidence="3">Uncharacterized protein</fullName>
    </submittedName>
</protein>
<accession>A0A7Y6Q1L8</accession>
<evidence type="ECO:0000313" key="4">
    <source>
        <dbReference type="Proteomes" id="UP000520198"/>
    </source>
</evidence>
<feature type="compositionally biased region" description="Basic and acidic residues" evidence="1">
    <location>
        <begin position="54"/>
        <end position="77"/>
    </location>
</feature>
<feature type="region of interest" description="Disordered" evidence="1">
    <location>
        <begin position="41"/>
        <end position="130"/>
    </location>
</feature>
<evidence type="ECO:0000256" key="1">
    <source>
        <dbReference type="SAM" id="MobiDB-lite"/>
    </source>
</evidence>
<name>A0A7Y6Q1L8_9HYPH</name>
<proteinExistence type="predicted"/>
<gene>
    <name evidence="3" type="ORF">HT585_00960</name>
</gene>
<organism evidence="3 4">
    <name type="scientific">Ensifer oleiphilus</name>
    <dbReference type="NCBI Taxonomy" id="2742698"/>
    <lineage>
        <taxon>Bacteria</taxon>
        <taxon>Pseudomonadati</taxon>
        <taxon>Pseudomonadota</taxon>
        <taxon>Alphaproteobacteria</taxon>
        <taxon>Hyphomicrobiales</taxon>
        <taxon>Rhizobiaceae</taxon>
        <taxon>Sinorhizobium/Ensifer group</taxon>
        <taxon>Ensifer</taxon>
    </lineage>
</organism>
<dbReference type="RefSeq" id="WP_176351217.1">
    <property type="nucleotide sequence ID" value="NZ_JABWDU010000001.1"/>
</dbReference>
<comment type="caution">
    <text evidence="3">The sequence shown here is derived from an EMBL/GenBank/DDBJ whole genome shotgun (WGS) entry which is preliminary data.</text>
</comment>
<dbReference type="Proteomes" id="UP000520198">
    <property type="component" value="Unassembled WGS sequence"/>
</dbReference>
<keyword evidence="4" id="KW-1185">Reference proteome</keyword>
<feature type="signal peptide" evidence="2">
    <location>
        <begin position="1"/>
        <end position="22"/>
    </location>
</feature>
<sequence length="198" mass="21098">MYVTLRKALLVSTMGVCGLVSAPVGFSLVATGPAHPFAMSALASGDDDNSGRGGSDDRGGDDRSSEDRSHDDRDDHGGNSGRGSDHDDNDNDNDNDNDDDNDHRGRHGHDNANDDDADDDRDNDRNDRDEVTLSVSEDSLRGLRDGSLVAVDNLGRALEVEVEFEHGVRVVTVKPHGGDARRNPGPITSVSIQPASAR</sequence>
<keyword evidence="2" id="KW-0732">Signal</keyword>
<feature type="chain" id="PRO_5030989868" evidence="2">
    <location>
        <begin position="23"/>
        <end position="198"/>
    </location>
</feature>
<feature type="compositionally biased region" description="Acidic residues" evidence="1">
    <location>
        <begin position="87"/>
        <end position="100"/>
    </location>
</feature>
<reference evidence="3 4" key="1">
    <citation type="submission" date="2020-06" db="EMBL/GenBank/DDBJ databases">
        <authorList>
            <person name="Grouzdev D.S."/>
        </authorList>
    </citation>
    <scope>NUCLEOTIDE SEQUENCE [LARGE SCALE GENOMIC DNA]</scope>
    <source>
        <strain evidence="3 4">HO-A22</strain>
    </source>
</reference>